<dbReference type="AlphaFoldDB" id="A0A0U5GQ17"/>
<dbReference type="Gene3D" id="1.50.10.10">
    <property type="match status" value="1"/>
</dbReference>
<dbReference type="InterPro" id="IPR035396">
    <property type="entry name" value="Bac_rhamnosid6H"/>
</dbReference>
<organism evidence="2 3">
    <name type="scientific">Aspergillus calidoustus</name>
    <dbReference type="NCBI Taxonomy" id="454130"/>
    <lineage>
        <taxon>Eukaryota</taxon>
        <taxon>Fungi</taxon>
        <taxon>Dikarya</taxon>
        <taxon>Ascomycota</taxon>
        <taxon>Pezizomycotina</taxon>
        <taxon>Eurotiomycetes</taxon>
        <taxon>Eurotiomycetidae</taxon>
        <taxon>Eurotiales</taxon>
        <taxon>Aspergillaceae</taxon>
        <taxon>Aspergillus</taxon>
        <taxon>Aspergillus subgen. Nidulantes</taxon>
    </lineage>
</organism>
<dbReference type="PANTHER" id="PTHR34987:SF2">
    <property type="entry name" value="B, PUTATIVE (AFU_ORTHOLOGUE AFUA_7G05040)-RELATED"/>
    <property type="match status" value="1"/>
</dbReference>
<dbReference type="Pfam" id="PF17389">
    <property type="entry name" value="Bac_rhamnosid6H"/>
    <property type="match status" value="1"/>
</dbReference>
<sequence>MSATVFDRTWMWHPDFHEDRTDTAGLLVHFKRTINITGSLPASLPIQITADTRYKLYVNQQFVTFGPVKGEQNLWFYDEVDIAPFLRTGENHLAVIVLRFFHATQYAPSFPRLTSGGLRIVAPEAWAEDLQSSESWEAAIDPWTVFRIDEPEDRFLHVYERVTGSAKLEWKPAKLLEFRVSTGNSAPWHLSPRLIPTLRIEQIAFSAVHNCDSSVPLQVWEKALLGSGLPLCLPPGSTHQLDLEVPFHTTAFVEAVFERMPQDATGNSLTLTYAESYEDTPIEVPDIRRKGQRCDYSKSLFGPKDIYEMNAQSMHDSLRYTSNPKSTVVVRPFHWRTFRFIRVNITAGSHPLVLNELTINKVNYPLHRLADIDPLDTETKTLWDISIRTLENCMHDCYEDCPFYEQLQYAMDVRSSALFTYYLSGDDRMARQAIIQLRNSFQARVGLTLSRSPTHRPQIIPHFSLFWILTVYDHLHFFGDTTFTKESLPIIEAVLSFFDNKIDPAFGLVKLEDGPGLWNFIDWAQEWKPHGLNPVVASTGISTYTNNLYAHTLTNVAAIMSALGLPHRAEEYRVRAESIVHAIRKHCFTGTLFTDTIASAASPAPPSQHAQVWSVLSGAATGDLARDILQKSLSPDAPEKFIRASTAMSFYTARALSLAGGSIYDSHFHAFWEPWRAQIKLGLTTWQEDDVSCRSDCHAWGSVPLHEFAGEVAGLSPAEPGWAVVGFAPRVGLYRRFRATVPVPMALGMVVACVSWDVIASGDVQVDLEFKWVDEERGGDGDGHLHAGPPAMAVLVRLPGQEDVRLDGVTRAAFVVSSAEVPRFDR</sequence>
<evidence type="ECO:0000313" key="2">
    <source>
        <dbReference type="EMBL" id="CEN60954.1"/>
    </source>
</evidence>
<dbReference type="InterPro" id="IPR008928">
    <property type="entry name" value="6-hairpin_glycosidase_sf"/>
</dbReference>
<protein>
    <recommendedName>
        <fullName evidence="1">Alpha-L-rhamnosidase six-hairpin glycosidase domain-containing protein</fullName>
    </recommendedName>
</protein>
<feature type="domain" description="Alpha-L-rhamnosidase six-hairpin glycosidase" evidence="1">
    <location>
        <begin position="380"/>
        <end position="592"/>
    </location>
</feature>
<dbReference type="OrthoDB" id="6503935at2759"/>
<dbReference type="OMA" id="WDISIRT"/>
<dbReference type="SUPFAM" id="SSF48208">
    <property type="entry name" value="Six-hairpin glycosidases"/>
    <property type="match status" value="1"/>
</dbReference>
<evidence type="ECO:0000313" key="3">
    <source>
        <dbReference type="Proteomes" id="UP000054771"/>
    </source>
</evidence>
<evidence type="ECO:0000259" key="1">
    <source>
        <dbReference type="Pfam" id="PF17389"/>
    </source>
</evidence>
<keyword evidence="3" id="KW-1185">Reference proteome</keyword>
<dbReference type="GO" id="GO:0003824">
    <property type="term" value="F:catalytic activity"/>
    <property type="evidence" value="ECO:0007669"/>
    <property type="project" value="UniProtKB-ARBA"/>
</dbReference>
<dbReference type="InterPro" id="IPR012341">
    <property type="entry name" value="6hp_glycosidase-like_sf"/>
</dbReference>
<dbReference type="EMBL" id="CDMC01000006">
    <property type="protein sequence ID" value="CEN60954.1"/>
    <property type="molecule type" value="Genomic_DNA"/>
</dbReference>
<proteinExistence type="predicted"/>
<reference evidence="3" key="1">
    <citation type="journal article" date="2016" name="Genome Announc.">
        <title>Draft genome sequences of fungus Aspergillus calidoustus.</title>
        <authorList>
            <person name="Horn F."/>
            <person name="Linde J."/>
            <person name="Mattern D.J."/>
            <person name="Walther G."/>
            <person name="Guthke R."/>
            <person name="Scherlach K."/>
            <person name="Martin K."/>
            <person name="Brakhage A.A."/>
            <person name="Petzke L."/>
            <person name="Valiante V."/>
        </authorList>
    </citation>
    <scope>NUCLEOTIDE SEQUENCE [LARGE SCALE GENOMIC DNA]</scope>
    <source>
        <strain evidence="3">SF006504</strain>
    </source>
</reference>
<dbReference type="STRING" id="454130.A0A0U5GQ17"/>
<dbReference type="Proteomes" id="UP000054771">
    <property type="component" value="Unassembled WGS sequence"/>
</dbReference>
<name>A0A0U5GQ17_ASPCI</name>
<accession>A0A0U5GQ17</accession>
<dbReference type="PANTHER" id="PTHR34987">
    <property type="entry name" value="C, PUTATIVE (AFU_ORTHOLOGUE AFUA_3G02880)-RELATED"/>
    <property type="match status" value="1"/>
</dbReference>
<gene>
    <name evidence="2" type="ORF">ASPCAL07625</name>
</gene>
<dbReference type="GO" id="GO:0005975">
    <property type="term" value="P:carbohydrate metabolic process"/>
    <property type="evidence" value="ECO:0007669"/>
    <property type="project" value="InterPro"/>
</dbReference>
<dbReference type="Gene3D" id="2.60.420.10">
    <property type="entry name" value="Maltose phosphorylase, domain 3"/>
    <property type="match status" value="1"/>
</dbReference>
<dbReference type="Gene3D" id="2.60.120.260">
    <property type="entry name" value="Galactose-binding domain-like"/>
    <property type="match status" value="1"/>
</dbReference>